<dbReference type="EMBL" id="JACCBG010000001">
    <property type="protein sequence ID" value="NYD40571.1"/>
    <property type="molecule type" value="Genomic_DNA"/>
</dbReference>
<gene>
    <name evidence="3" type="ORF">BJZ21_000654</name>
</gene>
<dbReference type="InterPro" id="IPR015942">
    <property type="entry name" value="Asp/Glu/hydantoin_racemase"/>
</dbReference>
<dbReference type="SUPFAM" id="SSF53681">
    <property type="entry name" value="Aspartate/glutamate racemase"/>
    <property type="match status" value="2"/>
</dbReference>
<dbReference type="EC" id="5.1.1.13" evidence="3"/>
<dbReference type="InterPro" id="IPR001920">
    <property type="entry name" value="Asp/Glu_race"/>
</dbReference>
<comment type="similarity">
    <text evidence="1">Belongs to the aspartate/glutamate racemases family.</text>
</comment>
<name>A0A7Y9E3I7_9ACTN</name>
<comment type="caution">
    <text evidence="3">The sequence shown here is derived from an EMBL/GenBank/DDBJ whole genome shotgun (WGS) entry which is preliminary data.</text>
</comment>
<evidence type="ECO:0000256" key="1">
    <source>
        <dbReference type="ARBA" id="ARBA00007847"/>
    </source>
</evidence>
<sequence length="229" mass="24829">MQTIGMIGGMSWESSAVYYRDLNLGVQERLGGLSSPRLVLSSVDFAELTELEGEERWQQIGELLADAARGVERAGADFLLLCTTTFHKVADQVEAAVGIPLIHLADVVAQACQEQGVAKVGFIGTKVAMEDGFFTDRLATHGVTTVVPAQQHHDWLNAAIYEELVHGSVLPRTRRRVVEIIEELWDAGAGGVLLGCTELELLIKQADVELPVFPCTTLHVQAALDRALA</sequence>
<dbReference type="NCBIfam" id="TIGR00035">
    <property type="entry name" value="asp_race"/>
    <property type="match status" value="1"/>
</dbReference>
<dbReference type="RefSeq" id="WP_179662441.1">
    <property type="nucleotide sequence ID" value="NZ_JACCBG010000001.1"/>
</dbReference>
<keyword evidence="4" id="KW-1185">Reference proteome</keyword>
<dbReference type="InterPro" id="IPR004380">
    <property type="entry name" value="Asp_race"/>
</dbReference>
<proteinExistence type="inferred from homology"/>
<evidence type="ECO:0000313" key="3">
    <source>
        <dbReference type="EMBL" id="NYD40571.1"/>
    </source>
</evidence>
<dbReference type="AlphaFoldDB" id="A0A7Y9E3I7"/>
<dbReference type="Pfam" id="PF01177">
    <property type="entry name" value="Asp_Glu_race"/>
    <property type="match status" value="1"/>
</dbReference>
<dbReference type="Gene3D" id="3.40.50.1860">
    <property type="match status" value="2"/>
</dbReference>
<organism evidence="3 4">
    <name type="scientific">Nocardioides panaciterrulae</name>
    <dbReference type="NCBI Taxonomy" id="661492"/>
    <lineage>
        <taxon>Bacteria</taxon>
        <taxon>Bacillati</taxon>
        <taxon>Actinomycetota</taxon>
        <taxon>Actinomycetes</taxon>
        <taxon>Propionibacteriales</taxon>
        <taxon>Nocardioidaceae</taxon>
        <taxon>Nocardioides</taxon>
    </lineage>
</organism>
<protein>
    <submittedName>
        <fullName evidence="3">Aspartate racemase</fullName>
        <ecNumber evidence="3">5.1.1.13</ecNumber>
    </submittedName>
</protein>
<keyword evidence="2 3" id="KW-0413">Isomerase</keyword>
<evidence type="ECO:0000256" key="2">
    <source>
        <dbReference type="ARBA" id="ARBA00023235"/>
    </source>
</evidence>
<accession>A0A7Y9E3I7</accession>
<reference evidence="3 4" key="1">
    <citation type="submission" date="2020-07" db="EMBL/GenBank/DDBJ databases">
        <title>Sequencing the genomes of 1000 actinobacteria strains.</title>
        <authorList>
            <person name="Klenk H.-P."/>
        </authorList>
    </citation>
    <scope>NUCLEOTIDE SEQUENCE [LARGE SCALE GENOMIC DNA]</scope>
    <source>
        <strain evidence="3 4">DSM 21350</strain>
    </source>
</reference>
<dbReference type="PANTHER" id="PTHR21198">
    <property type="entry name" value="GLUTAMATE RACEMASE"/>
    <property type="match status" value="1"/>
</dbReference>
<evidence type="ECO:0000313" key="4">
    <source>
        <dbReference type="Proteomes" id="UP000535511"/>
    </source>
</evidence>
<dbReference type="Proteomes" id="UP000535511">
    <property type="component" value="Unassembled WGS sequence"/>
</dbReference>
<dbReference type="PANTHER" id="PTHR21198:SF7">
    <property type="entry name" value="ASPARTATE-GLUTAMATE RACEMASE FAMILY"/>
    <property type="match status" value="1"/>
</dbReference>
<dbReference type="GO" id="GO:0047689">
    <property type="term" value="F:aspartate racemase activity"/>
    <property type="evidence" value="ECO:0007669"/>
    <property type="project" value="UniProtKB-EC"/>
</dbReference>